<dbReference type="PIRSF" id="PIRSF016636">
    <property type="entry name" value="AlgI_DltB"/>
    <property type="match status" value="1"/>
</dbReference>
<evidence type="ECO:0000256" key="11">
    <source>
        <dbReference type="SAM" id="Phobius"/>
    </source>
</evidence>
<evidence type="ECO:0000256" key="7">
    <source>
        <dbReference type="ARBA" id="ARBA00023136"/>
    </source>
</evidence>
<reference evidence="12 13" key="1">
    <citation type="submission" date="2021-06" db="EMBL/GenBank/DDBJ databases">
        <title>Description of novel taxa of the family Lachnospiraceae.</title>
        <authorList>
            <person name="Chaplin A.V."/>
            <person name="Sokolova S.R."/>
            <person name="Pikina A.P."/>
            <person name="Korzhanova M."/>
            <person name="Belova V."/>
            <person name="Korostin D."/>
            <person name="Efimov B.A."/>
        </authorList>
    </citation>
    <scope>NUCLEOTIDE SEQUENCE [LARGE SCALE GENOMIC DNA]</scope>
    <source>
        <strain evidence="12 13">ASD4241</strain>
    </source>
</reference>
<dbReference type="InterPro" id="IPR004299">
    <property type="entry name" value="MBOAT_fam"/>
</dbReference>
<feature type="transmembrane region" description="Helical" evidence="11">
    <location>
        <begin position="107"/>
        <end position="129"/>
    </location>
</feature>
<keyword evidence="6 11" id="KW-1133">Transmembrane helix</keyword>
<evidence type="ECO:0000256" key="10">
    <source>
        <dbReference type="SAM" id="MobiDB-lite"/>
    </source>
</evidence>
<feature type="transmembrane region" description="Helical" evidence="11">
    <location>
        <begin position="470"/>
        <end position="492"/>
    </location>
</feature>
<proteinExistence type="inferred from homology"/>
<evidence type="ECO:0000256" key="9">
    <source>
        <dbReference type="PIRNR" id="PIRNR016636"/>
    </source>
</evidence>
<evidence type="ECO:0000256" key="8">
    <source>
        <dbReference type="ARBA" id="ARBA00023315"/>
    </source>
</evidence>
<feature type="transmembrane region" description="Helical" evidence="11">
    <location>
        <begin position="30"/>
        <end position="55"/>
    </location>
</feature>
<keyword evidence="7 9" id="KW-0472">Membrane</keyword>
<dbReference type="InterPro" id="IPR024194">
    <property type="entry name" value="Ac/AlaTfrase_AlgI/DltB"/>
</dbReference>
<dbReference type="PANTHER" id="PTHR13285">
    <property type="entry name" value="ACYLTRANSFERASE"/>
    <property type="match status" value="1"/>
</dbReference>
<keyword evidence="3 9" id="KW-1003">Cell membrane</keyword>
<protein>
    <submittedName>
        <fullName evidence="12">MBOAT family protein</fullName>
    </submittedName>
</protein>
<sequence>MVFSSFVFLFRFLPAVLLVYYLVPRIYKNLVLFLASLIFYAWGEPLYVGLMIFSTVTDYVHGKLVDSFLNRNRRLAAKCTVASSVVINVLLLGIFKYSDLLIQWVNLAAHTQIPLLELPLPVGISFYTFQTMSYTIDIYRREARPARNIIDFGAFVALFPQLVAGPIIRYETTDLQLRKREINREKLVRGTLRLVIGLGKKVLLANNIGVLWQTVSAIPMDEMTLLKAWLGTAAFAFQIYFDFSGYSDMAIGLGYLFGFIYPENFRYPYMADSITDFWRRWHITLSTWFKEYVYFPLGGSRKGKGIQIRNLLIVWGLTGIWHGASLNFLFWGLYFAVLLINEKLWLLKALEKCHAVVRHLYALFFIMIGWVIFAFDHIQDGIRYMSAMFGVSGLPAVDRESLYLLSEYALLLVLLAFGCTRLPSNRIRTLVSEHCRTAASPSPSTDTVDSGTANSGTAGAGTDHGGIRRVGIYCIVCMGTVCILLLSIAYLVNASYNPFLYFRF</sequence>
<evidence type="ECO:0000313" key="12">
    <source>
        <dbReference type="EMBL" id="MBU9724536.1"/>
    </source>
</evidence>
<dbReference type="InterPro" id="IPR051085">
    <property type="entry name" value="MB_O-acyltransferase"/>
</dbReference>
<dbReference type="RefSeq" id="WP_238726085.1">
    <property type="nucleotide sequence ID" value="NZ_JAHQCX010000001.1"/>
</dbReference>
<evidence type="ECO:0000256" key="6">
    <source>
        <dbReference type="ARBA" id="ARBA00022989"/>
    </source>
</evidence>
<name>A0ABS6K103_9FIRM</name>
<feature type="compositionally biased region" description="Polar residues" evidence="10">
    <location>
        <begin position="439"/>
        <end position="449"/>
    </location>
</feature>
<evidence type="ECO:0000256" key="2">
    <source>
        <dbReference type="ARBA" id="ARBA00010323"/>
    </source>
</evidence>
<feature type="transmembrane region" description="Helical" evidence="11">
    <location>
        <begin position="149"/>
        <end position="170"/>
    </location>
</feature>
<evidence type="ECO:0000256" key="5">
    <source>
        <dbReference type="ARBA" id="ARBA00022692"/>
    </source>
</evidence>
<gene>
    <name evidence="12" type="ORF">KTH90_00770</name>
</gene>
<evidence type="ECO:0000256" key="3">
    <source>
        <dbReference type="ARBA" id="ARBA00022475"/>
    </source>
</evidence>
<dbReference type="PANTHER" id="PTHR13285:SF23">
    <property type="entry name" value="TEICHOIC ACID D-ALANYLTRANSFERASE"/>
    <property type="match status" value="1"/>
</dbReference>
<organism evidence="12 13">
    <name type="scientific">Diplocloster modestus</name>
    <dbReference type="NCBI Taxonomy" id="2850322"/>
    <lineage>
        <taxon>Bacteria</taxon>
        <taxon>Bacillati</taxon>
        <taxon>Bacillota</taxon>
        <taxon>Clostridia</taxon>
        <taxon>Lachnospirales</taxon>
        <taxon>Lachnospiraceae</taxon>
        <taxon>Diplocloster</taxon>
    </lineage>
</organism>
<feature type="region of interest" description="Disordered" evidence="10">
    <location>
        <begin position="438"/>
        <end position="458"/>
    </location>
</feature>
<comment type="caution">
    <text evidence="12">The sequence shown here is derived from an EMBL/GenBank/DDBJ whole genome shotgun (WGS) entry which is preliminary data.</text>
</comment>
<comment type="subcellular location">
    <subcellularLocation>
        <location evidence="1">Cell membrane</location>
        <topology evidence="1">Multi-pass membrane protein</topology>
    </subcellularLocation>
</comment>
<keyword evidence="5 11" id="KW-0812">Transmembrane</keyword>
<feature type="transmembrane region" description="Helical" evidence="11">
    <location>
        <begin position="311"/>
        <end position="336"/>
    </location>
</feature>
<evidence type="ECO:0000313" key="13">
    <source>
        <dbReference type="Proteomes" id="UP001314681"/>
    </source>
</evidence>
<keyword evidence="4 9" id="KW-0808">Transferase</keyword>
<evidence type="ECO:0000256" key="4">
    <source>
        <dbReference type="ARBA" id="ARBA00022679"/>
    </source>
</evidence>
<feature type="transmembrane region" description="Helical" evidence="11">
    <location>
        <begin position="356"/>
        <end position="375"/>
    </location>
</feature>
<dbReference type="EMBL" id="JAHQCX010000001">
    <property type="protein sequence ID" value="MBU9724536.1"/>
    <property type="molecule type" value="Genomic_DNA"/>
</dbReference>
<dbReference type="PIRSF" id="PIRSF500217">
    <property type="entry name" value="AlgI"/>
    <property type="match status" value="1"/>
</dbReference>
<accession>A0ABS6K103</accession>
<keyword evidence="8 9" id="KW-0012">Acyltransferase</keyword>
<feature type="transmembrane region" description="Helical" evidence="11">
    <location>
        <begin position="75"/>
        <end position="95"/>
    </location>
</feature>
<comment type="similarity">
    <text evidence="2 9">Belongs to the membrane-bound acyltransferase family.</text>
</comment>
<dbReference type="InterPro" id="IPR028362">
    <property type="entry name" value="AlgI"/>
</dbReference>
<evidence type="ECO:0000256" key="1">
    <source>
        <dbReference type="ARBA" id="ARBA00004651"/>
    </source>
</evidence>
<keyword evidence="13" id="KW-1185">Reference proteome</keyword>
<dbReference type="Proteomes" id="UP001314681">
    <property type="component" value="Unassembled WGS sequence"/>
</dbReference>
<dbReference type="Pfam" id="PF03062">
    <property type="entry name" value="MBOAT"/>
    <property type="match status" value="1"/>
</dbReference>
<feature type="transmembrane region" description="Helical" evidence="11">
    <location>
        <begin position="6"/>
        <end position="23"/>
    </location>
</feature>